<evidence type="ECO:0000313" key="3">
    <source>
        <dbReference type="Proteomes" id="UP000549971"/>
    </source>
</evidence>
<sequence>MRNTRPHLVARRRLLLGVPAVVAAATLAPRAATAAGNQPHVIECVADLLQAR</sequence>
<evidence type="ECO:0000313" key="2">
    <source>
        <dbReference type="EMBL" id="MBB5836193.1"/>
    </source>
</evidence>
<keyword evidence="1" id="KW-0732">Signal</keyword>
<dbReference type="AlphaFoldDB" id="A0A7W9MUP7"/>
<gene>
    <name evidence="2" type="ORF">HDA39_002927</name>
</gene>
<feature type="chain" id="PRO_5031005646" evidence="1">
    <location>
        <begin position="35"/>
        <end position="52"/>
    </location>
</feature>
<dbReference type="EMBL" id="JACHMY010000001">
    <property type="protein sequence ID" value="MBB5836193.1"/>
    <property type="molecule type" value="Genomic_DNA"/>
</dbReference>
<name>A0A7W9MUP7_9ACTN</name>
<protein>
    <submittedName>
        <fullName evidence="2">Uncharacterized protein</fullName>
    </submittedName>
</protein>
<dbReference type="InterPro" id="IPR006311">
    <property type="entry name" value="TAT_signal"/>
</dbReference>
<dbReference type="RefSeq" id="WP_184795743.1">
    <property type="nucleotide sequence ID" value="NZ_JACHMY010000001.1"/>
</dbReference>
<comment type="caution">
    <text evidence="2">The sequence shown here is derived from an EMBL/GenBank/DDBJ whole genome shotgun (WGS) entry which is preliminary data.</text>
</comment>
<reference evidence="2 3" key="1">
    <citation type="submission" date="2020-08" db="EMBL/GenBank/DDBJ databases">
        <title>Sequencing the genomes of 1000 actinobacteria strains.</title>
        <authorList>
            <person name="Klenk H.-P."/>
        </authorList>
    </citation>
    <scope>NUCLEOTIDE SEQUENCE [LARGE SCALE GENOMIC DNA]</scope>
    <source>
        <strain evidence="2 3">DSM 28967</strain>
    </source>
</reference>
<evidence type="ECO:0000256" key="1">
    <source>
        <dbReference type="SAM" id="SignalP"/>
    </source>
</evidence>
<dbReference type="Proteomes" id="UP000549971">
    <property type="component" value="Unassembled WGS sequence"/>
</dbReference>
<accession>A0A7W9MUP7</accession>
<keyword evidence="3" id="KW-1185">Reference proteome</keyword>
<proteinExistence type="predicted"/>
<organism evidence="2 3">
    <name type="scientific">Kribbella italica</name>
    <dbReference type="NCBI Taxonomy" id="1540520"/>
    <lineage>
        <taxon>Bacteria</taxon>
        <taxon>Bacillati</taxon>
        <taxon>Actinomycetota</taxon>
        <taxon>Actinomycetes</taxon>
        <taxon>Propionibacteriales</taxon>
        <taxon>Kribbellaceae</taxon>
        <taxon>Kribbella</taxon>
    </lineage>
</organism>
<feature type="signal peptide" evidence="1">
    <location>
        <begin position="1"/>
        <end position="34"/>
    </location>
</feature>
<dbReference type="PROSITE" id="PS51318">
    <property type="entry name" value="TAT"/>
    <property type="match status" value="1"/>
</dbReference>